<gene>
    <name evidence="1" type="ORF">TrCOL_g5350</name>
</gene>
<proteinExistence type="predicted"/>
<dbReference type="EMBL" id="BRYA01000363">
    <property type="protein sequence ID" value="GMI47868.1"/>
    <property type="molecule type" value="Genomic_DNA"/>
</dbReference>
<name>A0A9W7GPR6_9STRA</name>
<accession>A0A9W7GPR6</accession>
<organism evidence="1 2">
    <name type="scientific">Triparma columacea</name>
    <dbReference type="NCBI Taxonomy" id="722753"/>
    <lineage>
        <taxon>Eukaryota</taxon>
        <taxon>Sar</taxon>
        <taxon>Stramenopiles</taxon>
        <taxon>Ochrophyta</taxon>
        <taxon>Bolidophyceae</taxon>
        <taxon>Parmales</taxon>
        <taxon>Triparmaceae</taxon>
        <taxon>Triparma</taxon>
    </lineage>
</organism>
<dbReference type="Gene3D" id="3.80.10.10">
    <property type="entry name" value="Ribonuclease Inhibitor"/>
    <property type="match status" value="1"/>
</dbReference>
<sequence>MDVSMRVACKTKVLFMGGGKATVKGVKEVEGGERFKGIEGLTWKVNSGVVDQMGERWGEKEVYGKVKKIELSRLPYLRRLTSISSLSNLHELCLDMCNLTTLPTLPLNLRRLSASDNSISTIDDAWEGEGEIMLEYVDIRGNLLKSVPKIMKGERMKKLKTARLDGCDIKVDELVKFSMECKIKLC</sequence>
<keyword evidence="2" id="KW-1185">Reference proteome</keyword>
<reference evidence="2" key="1">
    <citation type="journal article" date="2023" name="Commun. Biol.">
        <title>Genome analysis of Parmales, the sister group of diatoms, reveals the evolutionary specialization of diatoms from phago-mixotrophs to photoautotrophs.</title>
        <authorList>
            <person name="Ban H."/>
            <person name="Sato S."/>
            <person name="Yoshikawa S."/>
            <person name="Yamada K."/>
            <person name="Nakamura Y."/>
            <person name="Ichinomiya M."/>
            <person name="Sato N."/>
            <person name="Blanc-Mathieu R."/>
            <person name="Endo H."/>
            <person name="Kuwata A."/>
            <person name="Ogata H."/>
        </authorList>
    </citation>
    <scope>NUCLEOTIDE SEQUENCE [LARGE SCALE GENOMIC DNA]</scope>
</reference>
<evidence type="ECO:0000313" key="2">
    <source>
        <dbReference type="Proteomes" id="UP001165065"/>
    </source>
</evidence>
<dbReference type="Proteomes" id="UP001165065">
    <property type="component" value="Unassembled WGS sequence"/>
</dbReference>
<comment type="caution">
    <text evidence="1">The sequence shown here is derived from an EMBL/GenBank/DDBJ whole genome shotgun (WGS) entry which is preliminary data.</text>
</comment>
<dbReference type="SUPFAM" id="SSF52058">
    <property type="entry name" value="L domain-like"/>
    <property type="match status" value="1"/>
</dbReference>
<dbReference type="AlphaFoldDB" id="A0A9W7GPR6"/>
<dbReference type="InterPro" id="IPR032675">
    <property type="entry name" value="LRR_dom_sf"/>
</dbReference>
<evidence type="ECO:0000313" key="1">
    <source>
        <dbReference type="EMBL" id="GMI47868.1"/>
    </source>
</evidence>
<protein>
    <submittedName>
        <fullName evidence="1">Uncharacterized protein</fullName>
    </submittedName>
</protein>
<dbReference type="OrthoDB" id="10478155at2759"/>